<name>W6UFK6_ECHGR</name>
<dbReference type="CTD" id="36341148"/>
<dbReference type="RefSeq" id="XP_024350867.1">
    <property type="nucleotide sequence ID" value="XM_024494682.1"/>
</dbReference>
<accession>W6UFK6</accession>
<keyword evidence="1" id="KW-0472">Membrane</keyword>
<evidence type="ECO:0000313" key="3">
    <source>
        <dbReference type="Proteomes" id="UP000019149"/>
    </source>
</evidence>
<gene>
    <name evidence="2" type="ORF">EGR_05433</name>
</gene>
<protein>
    <submittedName>
        <fullName evidence="2">Uncharacterized protein</fullName>
    </submittedName>
</protein>
<dbReference type="Proteomes" id="UP000019149">
    <property type="component" value="Unassembled WGS sequence"/>
</dbReference>
<reference evidence="2 3" key="1">
    <citation type="journal article" date="2013" name="Nat. Genet.">
        <title>The genome of the hydatid tapeworm Echinococcus granulosus.</title>
        <authorList>
            <person name="Zheng H."/>
            <person name="Zhang W."/>
            <person name="Zhang L."/>
            <person name="Zhang Z."/>
            <person name="Li J."/>
            <person name="Lu G."/>
            <person name="Zhu Y."/>
            <person name="Wang Y."/>
            <person name="Huang Y."/>
            <person name="Liu J."/>
            <person name="Kang H."/>
            <person name="Chen J."/>
            <person name="Wang L."/>
            <person name="Chen A."/>
            <person name="Yu S."/>
            <person name="Gao Z."/>
            <person name="Jin L."/>
            <person name="Gu W."/>
            <person name="Wang Z."/>
            <person name="Zhao L."/>
            <person name="Shi B."/>
            <person name="Wen H."/>
            <person name="Lin R."/>
            <person name="Jones M.K."/>
            <person name="Brejova B."/>
            <person name="Vinar T."/>
            <person name="Zhao G."/>
            <person name="McManus D.P."/>
            <person name="Chen Z."/>
            <person name="Zhou Y."/>
            <person name="Wang S."/>
        </authorList>
    </citation>
    <scope>NUCLEOTIDE SEQUENCE [LARGE SCALE GENOMIC DNA]</scope>
</reference>
<dbReference type="OMA" id="CHRYPES"/>
<dbReference type="AlphaFoldDB" id="W6UFK6"/>
<comment type="caution">
    <text evidence="2">The sequence shown here is derived from an EMBL/GenBank/DDBJ whole genome shotgun (WGS) entry which is preliminary data.</text>
</comment>
<organism evidence="2 3">
    <name type="scientific">Echinococcus granulosus</name>
    <name type="common">Hydatid tapeworm</name>
    <dbReference type="NCBI Taxonomy" id="6210"/>
    <lineage>
        <taxon>Eukaryota</taxon>
        <taxon>Metazoa</taxon>
        <taxon>Spiralia</taxon>
        <taxon>Lophotrochozoa</taxon>
        <taxon>Platyhelminthes</taxon>
        <taxon>Cestoda</taxon>
        <taxon>Eucestoda</taxon>
        <taxon>Cyclophyllidea</taxon>
        <taxon>Taeniidae</taxon>
        <taxon>Echinococcus</taxon>
        <taxon>Echinococcus granulosus group</taxon>
    </lineage>
</organism>
<evidence type="ECO:0000313" key="2">
    <source>
        <dbReference type="EMBL" id="EUB59671.1"/>
    </source>
</evidence>
<feature type="transmembrane region" description="Helical" evidence="1">
    <location>
        <begin position="49"/>
        <end position="71"/>
    </location>
</feature>
<evidence type="ECO:0000256" key="1">
    <source>
        <dbReference type="SAM" id="Phobius"/>
    </source>
</evidence>
<keyword evidence="1" id="KW-1133">Transmembrane helix</keyword>
<sequence length="104" mass="11495">MAWKVMCLIFAFVAAFLFFFVTGYGNWNCGDRILSAKCHRYPESKVTGGLLLTAGLVVLIDSFVLSILLVCDNSCSRIAACVFAVISTVLSFTGITYYPDMRKM</sequence>
<keyword evidence="3" id="KW-1185">Reference proteome</keyword>
<keyword evidence="1" id="KW-0812">Transmembrane</keyword>
<feature type="transmembrane region" description="Helical" evidence="1">
    <location>
        <begin position="78"/>
        <end position="98"/>
    </location>
</feature>
<dbReference type="GeneID" id="36341148"/>
<proteinExistence type="predicted"/>
<dbReference type="EMBL" id="APAU02000040">
    <property type="protein sequence ID" value="EUB59671.1"/>
    <property type="molecule type" value="Genomic_DNA"/>
</dbReference>
<dbReference type="KEGG" id="egl:EGR_05433"/>